<evidence type="ECO:0000313" key="2">
    <source>
        <dbReference type="EMBL" id="MFC3627035.1"/>
    </source>
</evidence>
<name>A0ABV7TW98_9NEIS</name>
<organism evidence="2 3">
    <name type="scientific">Vogesella amnigena</name>
    <dbReference type="NCBI Taxonomy" id="1507449"/>
    <lineage>
        <taxon>Bacteria</taxon>
        <taxon>Pseudomonadati</taxon>
        <taxon>Pseudomonadota</taxon>
        <taxon>Betaproteobacteria</taxon>
        <taxon>Neisseriales</taxon>
        <taxon>Chromobacteriaceae</taxon>
        <taxon>Vogesella</taxon>
    </lineage>
</organism>
<evidence type="ECO:0000313" key="3">
    <source>
        <dbReference type="Proteomes" id="UP001595636"/>
    </source>
</evidence>
<comment type="caution">
    <text evidence="2">The sequence shown here is derived from an EMBL/GenBank/DDBJ whole genome shotgun (WGS) entry which is preliminary data.</text>
</comment>
<gene>
    <name evidence="2" type="ORF">ACFOKJ_13025</name>
</gene>
<dbReference type="InterPro" id="IPR012902">
    <property type="entry name" value="N_methyl_site"/>
</dbReference>
<proteinExistence type="predicted"/>
<keyword evidence="1" id="KW-0812">Transmembrane</keyword>
<feature type="transmembrane region" description="Helical" evidence="1">
    <location>
        <begin position="12"/>
        <end position="33"/>
    </location>
</feature>
<dbReference type="InterPro" id="IPR032092">
    <property type="entry name" value="PilW"/>
</dbReference>
<protein>
    <submittedName>
        <fullName evidence="2">PilW family protein</fullName>
    </submittedName>
</protein>
<reference evidence="3" key="1">
    <citation type="journal article" date="2019" name="Int. J. Syst. Evol. Microbiol.">
        <title>The Global Catalogue of Microorganisms (GCM) 10K type strain sequencing project: providing services to taxonomists for standard genome sequencing and annotation.</title>
        <authorList>
            <consortium name="The Broad Institute Genomics Platform"/>
            <consortium name="The Broad Institute Genome Sequencing Center for Infectious Disease"/>
            <person name="Wu L."/>
            <person name="Ma J."/>
        </authorList>
    </citation>
    <scope>NUCLEOTIDE SEQUENCE [LARGE SCALE GENOMIC DNA]</scope>
    <source>
        <strain evidence="3">KCTC 42195</strain>
    </source>
</reference>
<sequence length="352" mass="38188">MKRRQAGLSIIEIMIAMTLGLLLLTAVGAFYVAQSRNQRELSNQFGQIENGRYALDVLTRYLENAGYYGHYVYMDEFPRATDTMPAACETDPQYLYLTSTGTNALAFAVQGAASPTMAATFPCLNSSNLYADNDALLVRSVDPTIVASGVLNARNVYLQAVARLNYPAIATGANAASFTLTSLSGTPGDIRRYPVRIFYVSRCVEASGGVCASGSDSPTLHMLELGDTGSSTGFTDSPLVENIERLVVEYGLDMAGSNHTYKDASGTRVLQHDGTPDVYRRQPSTTDEWARVVALRLTVVARAANITAGYTDTRSYTLASGVSYTPSGTAANYRRKLFRKTVYLTNVGTRRE</sequence>
<keyword evidence="3" id="KW-1185">Reference proteome</keyword>
<dbReference type="EMBL" id="JBHRYH010000040">
    <property type="protein sequence ID" value="MFC3627035.1"/>
    <property type="molecule type" value="Genomic_DNA"/>
</dbReference>
<keyword evidence="1" id="KW-1133">Transmembrane helix</keyword>
<keyword evidence="1" id="KW-0472">Membrane</keyword>
<accession>A0ABV7TW98</accession>
<dbReference type="Pfam" id="PF07963">
    <property type="entry name" value="N_methyl"/>
    <property type="match status" value="1"/>
</dbReference>
<dbReference type="RefSeq" id="WP_390280268.1">
    <property type="nucleotide sequence ID" value="NZ_JBHRYH010000040.1"/>
</dbReference>
<evidence type="ECO:0000256" key="1">
    <source>
        <dbReference type="SAM" id="Phobius"/>
    </source>
</evidence>
<dbReference type="Pfam" id="PF16074">
    <property type="entry name" value="PilW"/>
    <property type="match status" value="1"/>
</dbReference>
<dbReference type="Proteomes" id="UP001595636">
    <property type="component" value="Unassembled WGS sequence"/>
</dbReference>